<organism evidence="3 4">
    <name type="scientific">Streptomonospora wellingtoniae</name>
    <dbReference type="NCBI Taxonomy" id="3075544"/>
    <lineage>
        <taxon>Bacteria</taxon>
        <taxon>Bacillati</taxon>
        <taxon>Actinomycetota</taxon>
        <taxon>Actinomycetes</taxon>
        <taxon>Streptosporangiales</taxon>
        <taxon>Nocardiopsidaceae</taxon>
        <taxon>Streptomonospora</taxon>
    </lineage>
</organism>
<keyword evidence="4" id="KW-1185">Reference proteome</keyword>
<name>A0ABU2L0A8_9ACTN</name>
<evidence type="ECO:0000313" key="4">
    <source>
        <dbReference type="Proteomes" id="UP001183226"/>
    </source>
</evidence>
<reference evidence="4" key="1">
    <citation type="submission" date="2023-07" db="EMBL/GenBank/DDBJ databases">
        <title>30 novel species of actinomycetes from the DSMZ collection.</title>
        <authorList>
            <person name="Nouioui I."/>
        </authorList>
    </citation>
    <scope>NUCLEOTIDE SEQUENCE [LARGE SCALE GENOMIC DNA]</scope>
    <source>
        <strain evidence="4">DSM 45055</strain>
    </source>
</reference>
<evidence type="ECO:0000259" key="2">
    <source>
        <dbReference type="Pfam" id="PF01526"/>
    </source>
</evidence>
<dbReference type="EMBL" id="JAVREK010000033">
    <property type="protein sequence ID" value="MDT0304984.1"/>
    <property type="molecule type" value="Genomic_DNA"/>
</dbReference>
<feature type="domain" description="Tn3 transposase DDE" evidence="2">
    <location>
        <begin position="3"/>
        <end position="109"/>
    </location>
</feature>
<comment type="caution">
    <text evidence="3">The sequence shown here is derived from an EMBL/GenBank/DDBJ whole genome shotgun (WGS) entry which is preliminary data.</text>
</comment>
<accession>A0ABU2L0A8</accession>
<dbReference type="Proteomes" id="UP001183226">
    <property type="component" value="Unassembled WGS sequence"/>
</dbReference>
<protein>
    <submittedName>
        <fullName evidence="3">Tn3 family transposase</fullName>
    </submittedName>
</protein>
<sequence>MPAMIEELLRHCTNAEIEADYVDTHGASVIGFAFTELLGFRLLPRLKNIGPIRLYRPDDGSTWAHLGSVAPRPIKWDLIAQQYDQMVNHATALRPGTAEPESILHRFNPRPGPISTPADASTWI</sequence>
<feature type="region of interest" description="Disordered" evidence="1">
    <location>
        <begin position="104"/>
        <end position="124"/>
    </location>
</feature>
<evidence type="ECO:0000256" key="1">
    <source>
        <dbReference type="SAM" id="MobiDB-lite"/>
    </source>
</evidence>
<dbReference type="RefSeq" id="WP_311547497.1">
    <property type="nucleotide sequence ID" value="NZ_JAVREK010000033.1"/>
</dbReference>
<dbReference type="Pfam" id="PF01526">
    <property type="entry name" value="DDE_Tnp_Tn3"/>
    <property type="match status" value="1"/>
</dbReference>
<dbReference type="InterPro" id="IPR002513">
    <property type="entry name" value="Tn3_Tnp_DDE_dom"/>
</dbReference>
<gene>
    <name evidence="3" type="ORF">RM446_22920</name>
</gene>
<evidence type="ECO:0000313" key="3">
    <source>
        <dbReference type="EMBL" id="MDT0304984.1"/>
    </source>
</evidence>
<proteinExistence type="predicted"/>